<dbReference type="Gene3D" id="2.120.10.30">
    <property type="entry name" value="TolB, C-terminal domain"/>
    <property type="match status" value="1"/>
</dbReference>
<reference evidence="1" key="1">
    <citation type="submission" date="2017-05" db="UniProtKB">
        <authorList>
            <consortium name="EnsemblMetazoa"/>
        </authorList>
    </citation>
    <scope>IDENTIFICATION</scope>
</reference>
<proteinExistence type="predicted"/>
<dbReference type="InterPro" id="IPR011042">
    <property type="entry name" value="6-blade_b-propeller_TolB-like"/>
</dbReference>
<evidence type="ECO:0000313" key="1">
    <source>
        <dbReference type="EnsemblMetazoa" id="Aqu2.1.35058_001"/>
    </source>
</evidence>
<name>A0A1X7V4Y9_AMPQE</name>
<organism evidence="1">
    <name type="scientific">Amphimedon queenslandica</name>
    <name type="common">Sponge</name>
    <dbReference type="NCBI Taxonomy" id="400682"/>
    <lineage>
        <taxon>Eukaryota</taxon>
        <taxon>Metazoa</taxon>
        <taxon>Porifera</taxon>
        <taxon>Demospongiae</taxon>
        <taxon>Heteroscleromorpha</taxon>
        <taxon>Haplosclerida</taxon>
        <taxon>Niphatidae</taxon>
        <taxon>Amphimedon</taxon>
    </lineage>
</organism>
<dbReference type="AlphaFoldDB" id="A0A1X7V4Y9"/>
<protein>
    <submittedName>
        <fullName evidence="1">Uncharacterized protein</fullName>
    </submittedName>
</protein>
<accession>A0A1X7V4Y9</accession>
<dbReference type="EnsemblMetazoa" id="Aqu2.1.35058_001">
    <property type="protein sequence ID" value="Aqu2.1.35058_001"/>
    <property type="gene ID" value="Aqu2.1.35058"/>
</dbReference>
<sequence>SNYVIIVIDKVHKTARLLKGTGKFLDYIGKEGPAEGVLLQPAAVAADTSGNIYIVDKPLTSIPRILKYSET</sequence>
<dbReference type="InParanoid" id="A0A1X7V4Y9"/>